<dbReference type="OrthoDB" id="3402335at2"/>
<dbReference type="InterPro" id="IPR005543">
    <property type="entry name" value="PASTA_dom"/>
</dbReference>
<evidence type="ECO:0000256" key="2">
    <source>
        <dbReference type="SAM" id="Phobius"/>
    </source>
</evidence>
<dbReference type="EMBL" id="POTY01000066">
    <property type="protein sequence ID" value="PZG18763.1"/>
    <property type="molecule type" value="Genomic_DNA"/>
</dbReference>
<evidence type="ECO:0000256" key="1">
    <source>
        <dbReference type="SAM" id="MobiDB-lite"/>
    </source>
</evidence>
<protein>
    <recommendedName>
        <fullName evidence="3">PASTA domain-containing protein</fullName>
    </recommendedName>
</protein>
<feature type="compositionally biased region" description="Low complexity" evidence="1">
    <location>
        <begin position="147"/>
        <end position="175"/>
    </location>
</feature>
<dbReference type="AlphaFoldDB" id="A0A2W2E889"/>
<dbReference type="SMART" id="SM00740">
    <property type="entry name" value="PASTA"/>
    <property type="match status" value="1"/>
</dbReference>
<name>A0A2W2E889_9ACTN</name>
<comment type="caution">
    <text evidence="4">The sequence shown here is derived from an EMBL/GenBank/DDBJ whole genome shotgun (WGS) entry which is preliminary data.</text>
</comment>
<dbReference type="RefSeq" id="WP_111214058.1">
    <property type="nucleotide sequence ID" value="NZ_POTY01000066.1"/>
</dbReference>
<feature type="region of interest" description="Disordered" evidence="1">
    <location>
        <begin position="1"/>
        <end position="91"/>
    </location>
</feature>
<evidence type="ECO:0000259" key="3">
    <source>
        <dbReference type="PROSITE" id="PS51178"/>
    </source>
</evidence>
<keyword evidence="2" id="KW-0812">Transmembrane</keyword>
<reference evidence="4 5" key="1">
    <citation type="submission" date="2018-01" db="EMBL/GenBank/DDBJ databases">
        <title>Draft genome sequence of Jishengella sp. NA12.</title>
        <authorList>
            <person name="Sahin N."/>
            <person name="Ay H."/>
            <person name="Saygin H."/>
        </authorList>
    </citation>
    <scope>NUCLEOTIDE SEQUENCE [LARGE SCALE GENOMIC DNA]</scope>
    <source>
        <strain evidence="4 5">NA12</strain>
    </source>
</reference>
<sequence length="269" mass="27477">MSDDRQEPPDDATRPLSPASGNPDETAPLGRTPDETARLGRSPDETAPLGRTPEEAPAGATAPSPPAQRSGPAAWSGRAEVPSVRPGADRELSGNEWYADEPAGRPWWLPILWGIVVLLLLALLGVGLWLARQALDEGGSTPPSPQPTTSAPPTTASASPTTRSPSPSSTTSPAPAQLPVPPLVGLSEAAARAMLDRLDLGYQVRYRPSDQAAGTVIATDPEAGQLVRAGDEVTLVVAAASPSPSETTGAPTSTSTPTTEPTATASPTG</sequence>
<evidence type="ECO:0000313" key="4">
    <source>
        <dbReference type="EMBL" id="PZG18763.1"/>
    </source>
</evidence>
<feature type="transmembrane region" description="Helical" evidence="2">
    <location>
        <begin position="107"/>
        <end position="131"/>
    </location>
</feature>
<evidence type="ECO:0000313" key="5">
    <source>
        <dbReference type="Proteomes" id="UP000248924"/>
    </source>
</evidence>
<dbReference type="CDD" id="cd06577">
    <property type="entry name" value="PASTA_pknB"/>
    <property type="match status" value="1"/>
</dbReference>
<feature type="compositionally biased region" description="Basic and acidic residues" evidence="1">
    <location>
        <begin position="32"/>
        <end position="44"/>
    </location>
</feature>
<feature type="region of interest" description="Disordered" evidence="1">
    <location>
        <begin position="137"/>
        <end position="181"/>
    </location>
</feature>
<organism evidence="4 5">
    <name type="scientific">Micromonospora craterilacus</name>
    <dbReference type="NCBI Taxonomy" id="1655439"/>
    <lineage>
        <taxon>Bacteria</taxon>
        <taxon>Bacillati</taxon>
        <taxon>Actinomycetota</taxon>
        <taxon>Actinomycetes</taxon>
        <taxon>Micromonosporales</taxon>
        <taxon>Micromonosporaceae</taxon>
        <taxon>Micromonospora</taxon>
    </lineage>
</organism>
<gene>
    <name evidence="4" type="ORF">C1I95_12935</name>
</gene>
<proteinExistence type="predicted"/>
<keyword evidence="2" id="KW-1133">Transmembrane helix</keyword>
<dbReference type="Gene3D" id="3.30.10.20">
    <property type="match status" value="1"/>
</dbReference>
<keyword evidence="2" id="KW-0472">Membrane</keyword>
<feature type="region of interest" description="Disordered" evidence="1">
    <location>
        <begin position="240"/>
        <end position="269"/>
    </location>
</feature>
<keyword evidence="5" id="KW-1185">Reference proteome</keyword>
<feature type="compositionally biased region" description="Basic and acidic residues" evidence="1">
    <location>
        <begin position="1"/>
        <end position="13"/>
    </location>
</feature>
<dbReference type="Pfam" id="PF03793">
    <property type="entry name" value="PASTA"/>
    <property type="match status" value="1"/>
</dbReference>
<dbReference type="Proteomes" id="UP000248924">
    <property type="component" value="Unassembled WGS sequence"/>
</dbReference>
<dbReference type="PROSITE" id="PS51178">
    <property type="entry name" value="PASTA"/>
    <property type="match status" value="1"/>
</dbReference>
<accession>A0A2W2E889</accession>
<feature type="domain" description="PASTA" evidence="3">
    <location>
        <begin position="174"/>
        <end position="239"/>
    </location>
</feature>